<sequence>MEDLYGPPLPPGYVRPNDSNSEESDAEMSDEPEEHSPKIIGPQVPDFLSRKELDELDTSIPAKTASEEPANVIGPVLPASLRRRADSSDDEAVGPVPSMCSNVESDINETRAAIEKRAENMKNKLDNKYIPTVDVVEREEWMTVPDDRKNQLGAITRSLVPESKSSSSKEKHSHHRRSEKDKKTSEELKKYNKSKRSESLLELHKKDKKKKEKDKQAKKERKAFDRDEIVVKQFTKDQVNSVVDKAKYLNSRFGRGNEQYL</sequence>
<dbReference type="AlphaFoldDB" id="A0AAV6UBB8"/>
<organism evidence="3 4">
    <name type="scientific">Oedothorax gibbosus</name>
    <dbReference type="NCBI Taxonomy" id="931172"/>
    <lineage>
        <taxon>Eukaryota</taxon>
        <taxon>Metazoa</taxon>
        <taxon>Ecdysozoa</taxon>
        <taxon>Arthropoda</taxon>
        <taxon>Chelicerata</taxon>
        <taxon>Arachnida</taxon>
        <taxon>Araneae</taxon>
        <taxon>Araneomorphae</taxon>
        <taxon>Entelegynae</taxon>
        <taxon>Araneoidea</taxon>
        <taxon>Linyphiidae</taxon>
        <taxon>Erigoninae</taxon>
        <taxon>Oedothorax</taxon>
    </lineage>
</organism>
<dbReference type="Pfam" id="PF12572">
    <property type="entry name" value="DUF3752"/>
    <property type="match status" value="1"/>
</dbReference>
<evidence type="ECO:0000313" key="4">
    <source>
        <dbReference type="Proteomes" id="UP000827092"/>
    </source>
</evidence>
<dbReference type="PANTHER" id="PTHR46370">
    <property type="entry name" value="GPALPP MOTIFS-CONTAINING PROTEIN 1"/>
    <property type="match status" value="1"/>
</dbReference>
<evidence type="ECO:0000313" key="3">
    <source>
        <dbReference type="EMBL" id="KAG8181459.1"/>
    </source>
</evidence>
<dbReference type="InterPro" id="IPR046331">
    <property type="entry name" value="GPAM1-like"/>
</dbReference>
<feature type="domain" description="DUF3752" evidence="2">
    <location>
        <begin position="138"/>
        <end position="254"/>
    </location>
</feature>
<feature type="compositionally biased region" description="Basic and acidic residues" evidence="1">
    <location>
        <begin position="178"/>
        <end position="205"/>
    </location>
</feature>
<feature type="compositionally biased region" description="Acidic residues" evidence="1">
    <location>
        <begin position="20"/>
        <end position="33"/>
    </location>
</feature>
<gene>
    <name evidence="3" type="ORF">JTE90_017521</name>
</gene>
<dbReference type="Proteomes" id="UP000827092">
    <property type="component" value="Unassembled WGS sequence"/>
</dbReference>
<protein>
    <recommendedName>
        <fullName evidence="2">DUF3752 domain-containing protein</fullName>
    </recommendedName>
</protein>
<reference evidence="3 4" key="1">
    <citation type="journal article" date="2022" name="Nat. Ecol. Evol.">
        <title>A masculinizing supergene underlies an exaggerated male reproductive morph in a spider.</title>
        <authorList>
            <person name="Hendrickx F."/>
            <person name="De Corte Z."/>
            <person name="Sonet G."/>
            <person name="Van Belleghem S.M."/>
            <person name="Kostlbacher S."/>
            <person name="Vangestel C."/>
        </authorList>
    </citation>
    <scope>NUCLEOTIDE SEQUENCE [LARGE SCALE GENOMIC DNA]</scope>
    <source>
        <strain evidence="3">W744_W776</strain>
    </source>
</reference>
<dbReference type="InterPro" id="IPR022226">
    <property type="entry name" value="DUF3752"/>
</dbReference>
<proteinExistence type="predicted"/>
<dbReference type="EMBL" id="JAFNEN010000514">
    <property type="protein sequence ID" value="KAG8181459.1"/>
    <property type="molecule type" value="Genomic_DNA"/>
</dbReference>
<keyword evidence="4" id="KW-1185">Reference proteome</keyword>
<dbReference type="PANTHER" id="PTHR46370:SF1">
    <property type="entry name" value="GPALPP MOTIFS-CONTAINING PROTEIN 1"/>
    <property type="match status" value="1"/>
</dbReference>
<feature type="region of interest" description="Disordered" evidence="1">
    <location>
        <begin position="83"/>
        <end position="102"/>
    </location>
</feature>
<feature type="region of interest" description="Disordered" evidence="1">
    <location>
        <begin position="142"/>
        <end position="222"/>
    </location>
</feature>
<feature type="compositionally biased region" description="Basic and acidic residues" evidence="1">
    <location>
        <begin position="213"/>
        <end position="222"/>
    </location>
</feature>
<comment type="caution">
    <text evidence="3">The sequence shown here is derived from an EMBL/GenBank/DDBJ whole genome shotgun (WGS) entry which is preliminary data.</text>
</comment>
<feature type="region of interest" description="Disordered" evidence="1">
    <location>
        <begin position="1"/>
        <end position="73"/>
    </location>
</feature>
<name>A0AAV6UBB8_9ARAC</name>
<evidence type="ECO:0000259" key="2">
    <source>
        <dbReference type="Pfam" id="PF12572"/>
    </source>
</evidence>
<evidence type="ECO:0000256" key="1">
    <source>
        <dbReference type="SAM" id="MobiDB-lite"/>
    </source>
</evidence>
<accession>A0AAV6UBB8</accession>